<feature type="transmembrane region" description="Helical" evidence="1">
    <location>
        <begin position="28"/>
        <end position="52"/>
    </location>
</feature>
<name>A0AAF0YXU9_9CORY</name>
<keyword evidence="1" id="KW-1133">Transmembrane helix</keyword>
<proteinExistence type="predicted"/>
<gene>
    <name evidence="2" type="ORF">CYJ47_01665</name>
</gene>
<keyword evidence="1" id="KW-0472">Membrane</keyword>
<dbReference type="EMBL" id="CP136958">
    <property type="protein sequence ID" value="WOT02505.1"/>
    <property type="molecule type" value="Genomic_DNA"/>
</dbReference>
<dbReference type="RefSeq" id="WP_101678625.1">
    <property type="nucleotide sequence ID" value="NZ_CP136958.1"/>
</dbReference>
<dbReference type="Pfam" id="PF03929">
    <property type="entry name" value="PepSY_TM"/>
    <property type="match status" value="1"/>
</dbReference>
<feature type="transmembrane region" description="Helical" evidence="1">
    <location>
        <begin position="223"/>
        <end position="245"/>
    </location>
</feature>
<dbReference type="KEGG" id="cpyr:CYJ47_01665"/>
<dbReference type="InterPro" id="IPR005625">
    <property type="entry name" value="PepSY-ass_TM"/>
</dbReference>
<dbReference type="PANTHER" id="PTHR34219">
    <property type="entry name" value="IRON-REGULATED INNER MEMBRANE PROTEIN-RELATED"/>
    <property type="match status" value="1"/>
</dbReference>
<organism evidence="2 3">
    <name type="scientific">Corynebacterium pyruviciproducens</name>
    <dbReference type="NCBI Taxonomy" id="598660"/>
    <lineage>
        <taxon>Bacteria</taxon>
        <taxon>Bacillati</taxon>
        <taxon>Actinomycetota</taxon>
        <taxon>Actinomycetes</taxon>
        <taxon>Mycobacteriales</taxon>
        <taxon>Corynebacteriaceae</taxon>
        <taxon>Corynebacterium</taxon>
    </lineage>
</organism>
<feature type="transmembrane region" description="Helical" evidence="1">
    <location>
        <begin position="373"/>
        <end position="397"/>
    </location>
</feature>
<evidence type="ECO:0000313" key="2">
    <source>
        <dbReference type="EMBL" id="WOT02505.1"/>
    </source>
</evidence>
<keyword evidence="1" id="KW-0812">Transmembrane</keyword>
<protein>
    <submittedName>
        <fullName evidence="2">PepSY domain-containing protein</fullName>
    </submittedName>
</protein>
<reference evidence="2" key="2">
    <citation type="submission" date="2023-10" db="EMBL/GenBank/DDBJ databases">
        <authorList>
            <person name="Choi B."/>
        </authorList>
    </citation>
    <scope>NUCLEOTIDE SEQUENCE</scope>
    <source>
        <strain evidence="2">UMB0763</strain>
    </source>
</reference>
<dbReference type="PANTHER" id="PTHR34219:SF1">
    <property type="entry name" value="PEPSY DOMAIN-CONTAINING PROTEIN"/>
    <property type="match status" value="1"/>
</dbReference>
<reference evidence="2" key="1">
    <citation type="submission" date="2017-12" db="EMBL/GenBank/DDBJ databases">
        <authorList>
            <person name="Thomas-White K."/>
            <person name="Wolfe A.J."/>
        </authorList>
    </citation>
    <scope>NUCLEOTIDE SEQUENCE</scope>
    <source>
        <strain evidence="2">UMB0763</strain>
    </source>
</reference>
<dbReference type="Proteomes" id="UP000234560">
    <property type="component" value="Chromosome"/>
</dbReference>
<sequence length="466" mass="50445">MTITHDSVETTPTQKTKSIPWFSTFSRIHFIAGIFVAPLIFVAAFSGFFYALAPTIEKQLYHEETTATSGKIARPLGEQIDAARTVYPNLPVKGVQVPPDFQIGTIGNTTTRVLFSDPSFESKSWSHAVFVDPGSLEVKGDLAQYGSSSALPFRAWLSDGHRRLWAGDAGRVYSETAASWLGPLAVTGVLLWFVTRTPKQQGAAKRSAAKKGSRRVSANRHSLIGLIAVPGLIFLCVTGLTWSHYAGDNIAELRTELNWLPPKSQTALPPAAANAAQAASATTTDLDAQAQTVLSAAREAGLTGILQVNPPATTDQAWVATEIRQPFKLQNDSVSINGVTGEVVANQPFSSWPFAAQATAWLIQLHMGTLFGIYSQLALAVLALMILILVSYGYIMWFKRGRGSRAGKLPRPIEWSRLPRWALVTFGICLIGYAVLAPLFGVTLVAFMLVDALVRAVQHRRSGEVA</sequence>
<evidence type="ECO:0000256" key="1">
    <source>
        <dbReference type="SAM" id="Phobius"/>
    </source>
</evidence>
<dbReference type="AlphaFoldDB" id="A0AAF0YXU9"/>
<evidence type="ECO:0000313" key="3">
    <source>
        <dbReference type="Proteomes" id="UP000234560"/>
    </source>
</evidence>
<accession>A0AAF0YXU9</accession>
<feature type="transmembrane region" description="Helical" evidence="1">
    <location>
        <begin position="418"/>
        <end position="450"/>
    </location>
</feature>